<dbReference type="SMART" id="SM00320">
    <property type="entry name" value="WD40"/>
    <property type="match status" value="5"/>
</dbReference>
<feature type="compositionally biased region" description="Acidic residues" evidence="5">
    <location>
        <begin position="150"/>
        <end position="165"/>
    </location>
</feature>
<dbReference type="InterPro" id="IPR019775">
    <property type="entry name" value="WD40_repeat_CS"/>
</dbReference>
<feature type="region of interest" description="Disordered" evidence="5">
    <location>
        <begin position="701"/>
        <end position="739"/>
    </location>
</feature>
<evidence type="ECO:0000256" key="1">
    <source>
        <dbReference type="ARBA" id="ARBA00022553"/>
    </source>
</evidence>
<sequence>MITSLCWIPPGAPRRIPIRHELSPEEEALALARARAAAGMAIDDGTPEGKAAAAAHAAAAAASAGADEAEMRLAEGAARAAAVEAAAAVSASAAAAATAARSAGSSSGSFADHPALASLRDVKLPPGLADLEDGSDDDEDADAERAGAGGDDDDDDDDDEEDEEAGLPALRAFSSTHYSDQRKDPHLAVGDAPPGAFEDEDEEDEEDADALEAKAGDSFFVAARTDEDWSCAEVYCYVRDEASLFVHHDIALPAMPVAMAWTDIAPARTAAEAADAPAACDVGSYLAVGSMKPGIEVWNLDVTDPLEPAAVLGGAVAEQRPHQRAAAAAAAAGSAGSAASRAGLAIGSHTDAVLALGWNRTHRQLLASGSADSTVKLWDLRRGVPVHTWTHHAALVQAVAWHPSTGRESSLLASASADRTVAMIDARVPSGAVLRMPLTASAEALTWSPHNDTVLFATAENGQLSAHDARRPDTPLFRHAACRGECAALSAAPRLPGVIATGGGDGVARIWDVSGGAASATNPGVVASAPVEVASKPLAVGPLFSAQWLPHADAVLAAAGGKGVVAIWDIPNDDDRAGAALRTRLLPPAAVPCLAVRPRENGQPITVEGAAASAAPPSGPAGGEGGVVQSRAAAAAAAAGSSAATAGGDPTASGPSATATAIAAARRDAAAVEAARAEAARSGVAAGADADLGQVLRAAAGSATTMGGRAATDSSSSSTKKKPASKGGKKKGKGGRKRK</sequence>
<reference evidence="6 7" key="1">
    <citation type="submission" date="2019-07" db="EMBL/GenBank/DDBJ databases">
        <title>Genomes of Cafeteria roenbergensis.</title>
        <authorList>
            <person name="Fischer M.G."/>
            <person name="Hackl T."/>
            <person name="Roman M."/>
        </authorList>
    </citation>
    <scope>NUCLEOTIDE SEQUENCE [LARGE SCALE GENOMIC DNA]</scope>
    <source>
        <strain evidence="6 7">Cflag</strain>
    </source>
</reference>
<dbReference type="PROSITE" id="PS00678">
    <property type="entry name" value="WD_REPEATS_1"/>
    <property type="match status" value="1"/>
</dbReference>
<dbReference type="Pfam" id="PF00400">
    <property type="entry name" value="WD40"/>
    <property type="match status" value="2"/>
</dbReference>
<feature type="compositionally biased region" description="Acidic residues" evidence="5">
    <location>
        <begin position="130"/>
        <end position="142"/>
    </location>
</feature>
<feature type="region of interest" description="Disordered" evidence="5">
    <location>
        <begin position="121"/>
        <end position="209"/>
    </location>
</feature>
<dbReference type="PRINTS" id="PR00320">
    <property type="entry name" value="GPROTEINBRPT"/>
</dbReference>
<keyword evidence="3" id="KW-0677">Repeat</keyword>
<proteinExistence type="predicted"/>
<dbReference type="InterPro" id="IPR020472">
    <property type="entry name" value="WD40_PAC1"/>
</dbReference>
<name>A0A5A8D1N5_CAFRO</name>
<evidence type="ECO:0000256" key="4">
    <source>
        <dbReference type="PROSITE-ProRule" id="PRU00221"/>
    </source>
</evidence>
<accession>A0A5A8D1N5</accession>
<keyword evidence="2 4" id="KW-0853">WD repeat</keyword>
<feature type="compositionally biased region" description="Basic residues" evidence="5">
    <location>
        <begin position="719"/>
        <end position="739"/>
    </location>
</feature>
<protein>
    <submittedName>
        <fullName evidence="6">Uncharacterized protein</fullName>
    </submittedName>
</protein>
<keyword evidence="1" id="KW-0597">Phosphoprotein</keyword>
<dbReference type="PROSITE" id="PS50294">
    <property type="entry name" value="WD_REPEATS_REGION"/>
    <property type="match status" value="1"/>
</dbReference>
<dbReference type="PANTHER" id="PTHR14091:SF0">
    <property type="entry name" value="PERIODIC TRYPTOPHAN PROTEIN 1 HOMOLOG"/>
    <property type="match status" value="1"/>
</dbReference>
<dbReference type="InterPro" id="IPR001680">
    <property type="entry name" value="WD40_rpt"/>
</dbReference>
<dbReference type="EMBL" id="VLTM01000054">
    <property type="protein sequence ID" value="KAA0159382.1"/>
    <property type="molecule type" value="Genomic_DNA"/>
</dbReference>
<feature type="repeat" description="WD" evidence="4">
    <location>
        <begin position="499"/>
        <end position="521"/>
    </location>
</feature>
<dbReference type="InterPro" id="IPR015943">
    <property type="entry name" value="WD40/YVTN_repeat-like_dom_sf"/>
</dbReference>
<feature type="repeat" description="WD" evidence="4">
    <location>
        <begin position="346"/>
        <end position="388"/>
    </location>
</feature>
<dbReference type="InterPro" id="IPR036322">
    <property type="entry name" value="WD40_repeat_dom_sf"/>
</dbReference>
<dbReference type="PANTHER" id="PTHR14091">
    <property type="entry name" value="PERIODIC TRYPTOPHAN PROTEIN 1"/>
    <property type="match status" value="1"/>
</dbReference>
<evidence type="ECO:0000313" key="7">
    <source>
        <dbReference type="Proteomes" id="UP000325113"/>
    </source>
</evidence>
<dbReference type="GO" id="GO:0005634">
    <property type="term" value="C:nucleus"/>
    <property type="evidence" value="ECO:0007669"/>
    <property type="project" value="TreeGrafter"/>
</dbReference>
<evidence type="ECO:0000256" key="5">
    <source>
        <dbReference type="SAM" id="MobiDB-lite"/>
    </source>
</evidence>
<feature type="compositionally biased region" description="Acidic residues" evidence="5">
    <location>
        <begin position="197"/>
        <end position="209"/>
    </location>
</feature>
<organism evidence="6 7">
    <name type="scientific">Cafeteria roenbergensis</name>
    <name type="common">Marine flagellate</name>
    <dbReference type="NCBI Taxonomy" id="33653"/>
    <lineage>
        <taxon>Eukaryota</taxon>
        <taxon>Sar</taxon>
        <taxon>Stramenopiles</taxon>
        <taxon>Bigyra</taxon>
        <taxon>Opalozoa</taxon>
        <taxon>Bicosoecida</taxon>
        <taxon>Cafeteriaceae</taxon>
        <taxon>Cafeteria</taxon>
    </lineage>
</organism>
<dbReference type="SUPFAM" id="SSF50978">
    <property type="entry name" value="WD40 repeat-like"/>
    <property type="match status" value="1"/>
</dbReference>
<comment type="caution">
    <text evidence="6">The sequence shown here is derived from an EMBL/GenBank/DDBJ whole genome shotgun (WGS) entry which is preliminary data.</text>
</comment>
<evidence type="ECO:0000256" key="2">
    <source>
        <dbReference type="ARBA" id="ARBA00022574"/>
    </source>
</evidence>
<dbReference type="Gene3D" id="2.130.10.10">
    <property type="entry name" value="YVTN repeat-like/Quinoprotein amine dehydrogenase"/>
    <property type="match status" value="2"/>
</dbReference>
<dbReference type="AlphaFoldDB" id="A0A5A8D1N5"/>
<dbReference type="InterPro" id="IPR044285">
    <property type="entry name" value="PWP1"/>
</dbReference>
<evidence type="ECO:0000313" key="6">
    <source>
        <dbReference type="EMBL" id="KAA0159382.1"/>
    </source>
</evidence>
<dbReference type="PROSITE" id="PS50082">
    <property type="entry name" value="WD_REPEATS_2"/>
    <property type="match status" value="2"/>
</dbReference>
<dbReference type="GO" id="GO:0006364">
    <property type="term" value="P:rRNA processing"/>
    <property type="evidence" value="ECO:0007669"/>
    <property type="project" value="InterPro"/>
</dbReference>
<feature type="compositionally biased region" description="Low complexity" evidence="5">
    <location>
        <begin position="707"/>
        <end position="718"/>
    </location>
</feature>
<gene>
    <name evidence="6" type="ORF">FNF31_04854</name>
</gene>
<dbReference type="Proteomes" id="UP000325113">
    <property type="component" value="Unassembled WGS sequence"/>
</dbReference>
<evidence type="ECO:0000256" key="3">
    <source>
        <dbReference type="ARBA" id="ARBA00022737"/>
    </source>
</evidence>